<dbReference type="AlphaFoldDB" id="A0A6J3MA10"/>
<protein>
    <submittedName>
        <fullName evidence="2">Uncharacterized protein</fullName>
    </submittedName>
</protein>
<dbReference type="RefSeq" id="XP_033461719.1">
    <property type="nucleotide sequence ID" value="XM_033599497.1"/>
</dbReference>
<evidence type="ECO:0000313" key="1">
    <source>
        <dbReference type="Proteomes" id="UP000504637"/>
    </source>
</evidence>
<reference evidence="2" key="1">
    <citation type="submission" date="2020-01" db="EMBL/GenBank/DDBJ databases">
        <authorList>
            <consortium name="DOE Joint Genome Institute"/>
            <person name="Haridas S."/>
            <person name="Albert R."/>
            <person name="Binder M."/>
            <person name="Bloem J."/>
            <person name="Labutti K."/>
            <person name="Salamov A."/>
            <person name="Andreopoulos B."/>
            <person name="Baker S.E."/>
            <person name="Barry K."/>
            <person name="Bills G."/>
            <person name="Bluhm B.H."/>
            <person name="Cannon C."/>
            <person name="Castanera R."/>
            <person name="Culley D.E."/>
            <person name="Daum C."/>
            <person name="Ezra D."/>
            <person name="Gonzalez J.B."/>
            <person name="Henrissat B."/>
            <person name="Kuo A."/>
            <person name="Liang C."/>
            <person name="Lipzen A."/>
            <person name="Lutzoni F."/>
            <person name="Magnuson J."/>
            <person name="Mondo S."/>
            <person name="Nolan M."/>
            <person name="Ohm R."/>
            <person name="Pangilinan J."/>
            <person name="Park H.-J."/>
            <person name="Ramirez L."/>
            <person name="Alfaro M."/>
            <person name="Sun H."/>
            <person name="Tritt A."/>
            <person name="Yoshinaga Y."/>
            <person name="Zwiers L.-H."/>
            <person name="Turgeon B.G."/>
            <person name="Goodwin S.B."/>
            <person name="Spatafora J.W."/>
            <person name="Crous P.W."/>
            <person name="Grigoriev I.V."/>
        </authorList>
    </citation>
    <scope>NUCLEOTIDE SEQUENCE</scope>
    <source>
        <strain evidence="2">CBS 342.82</strain>
    </source>
</reference>
<proteinExistence type="predicted"/>
<dbReference type="GeneID" id="54357296"/>
<dbReference type="Proteomes" id="UP000504637">
    <property type="component" value="Unplaced"/>
</dbReference>
<gene>
    <name evidence="2" type="ORF">K489DRAFT_187734</name>
</gene>
<name>A0A6J3MA10_9PEZI</name>
<organism evidence="2">
    <name type="scientific">Dissoconium aciculare CBS 342.82</name>
    <dbReference type="NCBI Taxonomy" id="1314786"/>
    <lineage>
        <taxon>Eukaryota</taxon>
        <taxon>Fungi</taxon>
        <taxon>Dikarya</taxon>
        <taxon>Ascomycota</taxon>
        <taxon>Pezizomycotina</taxon>
        <taxon>Dothideomycetes</taxon>
        <taxon>Dothideomycetidae</taxon>
        <taxon>Mycosphaerellales</taxon>
        <taxon>Dissoconiaceae</taxon>
        <taxon>Dissoconium</taxon>
    </lineage>
</organism>
<accession>A0A6J3MA10</accession>
<reference evidence="2" key="3">
    <citation type="submission" date="2025-08" db="UniProtKB">
        <authorList>
            <consortium name="RefSeq"/>
        </authorList>
    </citation>
    <scope>IDENTIFICATION</scope>
    <source>
        <strain evidence="2">CBS 342.82</strain>
    </source>
</reference>
<evidence type="ECO:0000313" key="2">
    <source>
        <dbReference type="RefSeq" id="XP_033461719.1"/>
    </source>
</evidence>
<reference evidence="2" key="2">
    <citation type="submission" date="2020-04" db="EMBL/GenBank/DDBJ databases">
        <authorList>
            <consortium name="NCBI Genome Project"/>
        </authorList>
    </citation>
    <scope>NUCLEOTIDE SEQUENCE</scope>
    <source>
        <strain evidence="2">CBS 342.82</strain>
    </source>
</reference>
<keyword evidence="1" id="KW-1185">Reference proteome</keyword>
<sequence>MALEDIQRSLEVPDLREQFLWQRRHDPEIPPLQHGVVAIVWVQVEVLGICRDQGAGVSEAFLELALPSDWSQREGVVVFLSPRVEAWVQSPGGGVLSVVRVVGVAHAGGGGGGSGEAGRRSGGHRERWGLRVGWSMIFSSALLRRAVTKMAQSLDMLGVTEVSWRRCSIVSVLTRDLTSVNI</sequence>